<dbReference type="Gene3D" id="2.60.120.920">
    <property type="match status" value="2"/>
</dbReference>
<feature type="compositionally biased region" description="Polar residues" evidence="6">
    <location>
        <begin position="607"/>
        <end position="620"/>
    </location>
</feature>
<evidence type="ECO:0000256" key="5">
    <source>
        <dbReference type="PROSITE-ProRule" id="PRU00175"/>
    </source>
</evidence>
<accession>A0A914C7B4</accession>
<dbReference type="WBParaSite" id="ACRNAN_Path_480.g1804.t1">
    <property type="protein sequence ID" value="ACRNAN_Path_480.g1804.t1"/>
    <property type="gene ID" value="ACRNAN_Path_480.g1804"/>
</dbReference>
<feature type="compositionally biased region" description="Low complexity" evidence="6">
    <location>
        <begin position="407"/>
        <end position="417"/>
    </location>
</feature>
<dbReference type="FunFam" id="2.60.120.920:FF:000005">
    <property type="entry name" value="Putative E3 ubiquitin-protein ligase NEURL1B"/>
    <property type="match status" value="2"/>
</dbReference>
<dbReference type="SMART" id="SM00588">
    <property type="entry name" value="NEUZ"/>
    <property type="match status" value="2"/>
</dbReference>
<organism evidence="9 10">
    <name type="scientific">Acrobeloides nanus</name>
    <dbReference type="NCBI Taxonomy" id="290746"/>
    <lineage>
        <taxon>Eukaryota</taxon>
        <taxon>Metazoa</taxon>
        <taxon>Ecdysozoa</taxon>
        <taxon>Nematoda</taxon>
        <taxon>Chromadorea</taxon>
        <taxon>Rhabditida</taxon>
        <taxon>Tylenchina</taxon>
        <taxon>Cephalobomorpha</taxon>
        <taxon>Cephaloboidea</taxon>
        <taxon>Cephalobidae</taxon>
        <taxon>Acrobeloides</taxon>
    </lineage>
</organism>
<feature type="domain" description="NHR" evidence="8">
    <location>
        <begin position="38"/>
        <end position="193"/>
    </location>
</feature>
<protein>
    <submittedName>
        <fullName evidence="10">Neuralized</fullName>
    </submittedName>
</protein>
<feature type="domain" description="NHR" evidence="8">
    <location>
        <begin position="247"/>
        <end position="403"/>
    </location>
</feature>
<name>A0A914C7B4_9BILA</name>
<feature type="compositionally biased region" description="Low complexity" evidence="6">
    <location>
        <begin position="210"/>
        <end position="227"/>
    </location>
</feature>
<evidence type="ECO:0000313" key="10">
    <source>
        <dbReference type="WBParaSite" id="ACRNAN_Path_480.g1804.t1"/>
    </source>
</evidence>
<evidence type="ECO:0000256" key="6">
    <source>
        <dbReference type="SAM" id="MobiDB-lite"/>
    </source>
</evidence>
<dbReference type="InterPro" id="IPR001841">
    <property type="entry name" value="Znf_RING"/>
</dbReference>
<dbReference type="Pfam" id="PF07177">
    <property type="entry name" value="Neuralized"/>
    <property type="match status" value="2"/>
</dbReference>
<dbReference type="InterPro" id="IPR037962">
    <property type="entry name" value="Neuralized"/>
</dbReference>
<dbReference type="PANTHER" id="PTHR12429">
    <property type="entry name" value="NEURALIZED"/>
    <property type="match status" value="1"/>
</dbReference>
<dbReference type="Pfam" id="PF13920">
    <property type="entry name" value="zf-C3HC4_3"/>
    <property type="match status" value="1"/>
</dbReference>
<dbReference type="AlphaFoldDB" id="A0A914C7B4"/>
<dbReference type="Proteomes" id="UP000887540">
    <property type="component" value="Unplaced"/>
</dbReference>
<evidence type="ECO:0000256" key="2">
    <source>
        <dbReference type="ARBA" id="ARBA00022737"/>
    </source>
</evidence>
<dbReference type="InterPro" id="IPR013083">
    <property type="entry name" value="Znf_RING/FYVE/PHD"/>
</dbReference>
<dbReference type="PROSITE" id="PS51065">
    <property type="entry name" value="NHR"/>
    <property type="match status" value="2"/>
</dbReference>
<keyword evidence="1" id="KW-0479">Metal-binding</keyword>
<dbReference type="InterPro" id="IPR043136">
    <property type="entry name" value="B30.2/SPRY_sf"/>
</dbReference>
<feature type="compositionally biased region" description="Low complexity" evidence="6">
    <location>
        <begin position="586"/>
        <end position="606"/>
    </location>
</feature>
<feature type="domain" description="RING-type" evidence="7">
    <location>
        <begin position="633"/>
        <end position="672"/>
    </location>
</feature>
<reference evidence="10" key="1">
    <citation type="submission" date="2022-11" db="UniProtKB">
        <authorList>
            <consortium name="WormBaseParasite"/>
        </authorList>
    </citation>
    <scope>IDENTIFICATION</scope>
</reference>
<keyword evidence="3 5" id="KW-0863">Zinc-finger</keyword>
<keyword evidence="4" id="KW-0862">Zinc</keyword>
<dbReference type="PANTHER" id="PTHR12429:SF6">
    <property type="entry name" value="PROTEIN NEURALIZED"/>
    <property type="match status" value="1"/>
</dbReference>
<keyword evidence="9" id="KW-1185">Reference proteome</keyword>
<feature type="compositionally biased region" description="Pro residues" evidence="6">
    <location>
        <begin position="531"/>
        <end position="543"/>
    </location>
</feature>
<proteinExistence type="predicted"/>
<dbReference type="GO" id="GO:0061630">
    <property type="term" value="F:ubiquitin protein ligase activity"/>
    <property type="evidence" value="ECO:0007669"/>
    <property type="project" value="TreeGrafter"/>
</dbReference>
<evidence type="ECO:0000259" key="7">
    <source>
        <dbReference type="PROSITE" id="PS50089"/>
    </source>
</evidence>
<dbReference type="PROSITE" id="PS50089">
    <property type="entry name" value="ZF_RING_2"/>
    <property type="match status" value="1"/>
</dbReference>
<dbReference type="InterPro" id="IPR006573">
    <property type="entry name" value="NHR_dom"/>
</dbReference>
<evidence type="ECO:0000256" key="3">
    <source>
        <dbReference type="ARBA" id="ARBA00022771"/>
    </source>
</evidence>
<dbReference type="CDD" id="cd16647">
    <property type="entry name" value="mRING-HC-C3HC5_NEU1"/>
    <property type="match status" value="1"/>
</dbReference>
<sequence>MGNTSGRSGSDILIEGLPADYDYENTINRGTTSLPQPQLKFHTVHGTNVQLLRDGRIARRKESFCKGLVFSNRPIQVDEIVCIRLTEVVTNWSGVLRFGVTNVDPASFRDIELPKFACPDLTSKGGYWAKALAERYSIEKSILHFYINAAGEMYYGLNGVPKGIFLNGINTTLPIWVVVDIYGNSVGIEFLDSNDVRLRGLRSLISELNPRGSSPSSAPSATPRSSGNNLQSSEIVRQRSRPTTPTRLRFHSTVKGVNITLYEDDTVARRKHGEYNLGYCFTERPIRADEKIVIQVLSTETAFTGSLAFGLTSCDPIHVPASRLPIDTDELMERPEYWVSIKDVAASPAPFDILTFSIDSTGQVRFSKNNATPRVIMHVDMSIQLWAFFDAYGSTSAIKLLDSNASQISPNRSSSISENARNARAVSETRELRPLPSRPPPPNRSEIEMRSLRVALPPTTASSSIETPSSFSTDDLTTNPLSQSLERDPISSLRYTVNNIGNDYRQTIRAELFGTPPLIEPQVSRITFPTLPSPWPRNPPPIVPARIRDSSLSAYNTPSRTSPSRMPTESRLQPTPLINSQAPLPSTMSSSSSTTTTSIVPNSVTSDANNSTPSTSSQAPSGRDPSVEPQNECTICMSNAVNSVIYRCGHMCMCFECARRTHQVNGECPICRQPIIDVIRCFPV</sequence>
<evidence type="ECO:0000313" key="9">
    <source>
        <dbReference type="Proteomes" id="UP000887540"/>
    </source>
</evidence>
<keyword evidence="2" id="KW-0677">Repeat</keyword>
<dbReference type="SUPFAM" id="SSF57850">
    <property type="entry name" value="RING/U-box"/>
    <property type="match status" value="1"/>
</dbReference>
<feature type="region of interest" description="Disordered" evidence="6">
    <location>
        <begin position="530"/>
        <end position="629"/>
    </location>
</feature>
<feature type="compositionally biased region" description="Polar residues" evidence="6">
    <location>
        <begin position="550"/>
        <end position="584"/>
    </location>
</feature>
<dbReference type="Gene3D" id="3.30.40.10">
    <property type="entry name" value="Zinc/RING finger domain, C3HC4 (zinc finger)"/>
    <property type="match status" value="1"/>
</dbReference>
<feature type="compositionally biased region" description="Polar residues" evidence="6">
    <location>
        <begin position="228"/>
        <end position="246"/>
    </location>
</feature>
<feature type="region of interest" description="Disordered" evidence="6">
    <location>
        <begin position="209"/>
        <end position="246"/>
    </location>
</feature>
<dbReference type="GO" id="GO:0008270">
    <property type="term" value="F:zinc ion binding"/>
    <property type="evidence" value="ECO:0007669"/>
    <property type="project" value="UniProtKB-KW"/>
</dbReference>
<evidence type="ECO:0000256" key="1">
    <source>
        <dbReference type="ARBA" id="ARBA00022723"/>
    </source>
</evidence>
<feature type="compositionally biased region" description="Low complexity" evidence="6">
    <location>
        <begin position="457"/>
        <end position="473"/>
    </location>
</feature>
<evidence type="ECO:0000259" key="8">
    <source>
        <dbReference type="PROSITE" id="PS51065"/>
    </source>
</evidence>
<feature type="compositionally biased region" description="Polar residues" evidence="6">
    <location>
        <begin position="474"/>
        <end position="483"/>
    </location>
</feature>
<feature type="region of interest" description="Disordered" evidence="6">
    <location>
        <begin position="407"/>
        <end position="483"/>
    </location>
</feature>
<dbReference type="SMART" id="SM00184">
    <property type="entry name" value="RING"/>
    <property type="match status" value="1"/>
</dbReference>
<evidence type="ECO:0000256" key="4">
    <source>
        <dbReference type="ARBA" id="ARBA00022833"/>
    </source>
</evidence>